<organism evidence="3 4">
    <name type="scientific">Theropithecus gelada</name>
    <name type="common">Gelada baboon</name>
    <dbReference type="NCBI Taxonomy" id="9565"/>
    <lineage>
        <taxon>Eukaryota</taxon>
        <taxon>Metazoa</taxon>
        <taxon>Chordata</taxon>
        <taxon>Craniata</taxon>
        <taxon>Vertebrata</taxon>
        <taxon>Euteleostomi</taxon>
        <taxon>Mammalia</taxon>
        <taxon>Eutheria</taxon>
        <taxon>Euarchontoglires</taxon>
        <taxon>Primates</taxon>
        <taxon>Haplorrhini</taxon>
        <taxon>Catarrhini</taxon>
        <taxon>Cercopithecidae</taxon>
        <taxon>Cercopithecinae</taxon>
        <taxon>Theropithecus</taxon>
    </lineage>
</organism>
<dbReference type="Proteomes" id="UP000694411">
    <property type="component" value="Chromosome 14"/>
</dbReference>
<evidence type="ECO:0000256" key="1">
    <source>
        <dbReference type="SAM" id="MobiDB-lite"/>
    </source>
</evidence>
<reference evidence="3" key="2">
    <citation type="submission" date="2025-08" db="UniProtKB">
        <authorList>
            <consortium name="Ensembl"/>
        </authorList>
    </citation>
    <scope>IDENTIFICATION</scope>
</reference>
<reference evidence="3" key="3">
    <citation type="submission" date="2025-09" db="UniProtKB">
        <authorList>
            <consortium name="Ensembl"/>
        </authorList>
    </citation>
    <scope>IDENTIFICATION</scope>
</reference>
<reference evidence="3" key="1">
    <citation type="submission" date="2018-05" db="EMBL/GenBank/DDBJ databases">
        <title>Whole genome of Theropithecus gelada.</title>
        <authorList>
            <person name="Chiou K.L."/>
            <person name="Snyder-Mackler N."/>
        </authorList>
    </citation>
    <scope>NUCLEOTIDE SEQUENCE [LARGE SCALE GENOMIC DNA]</scope>
</reference>
<evidence type="ECO:0008006" key="5">
    <source>
        <dbReference type="Google" id="ProtNLM"/>
    </source>
</evidence>
<accession>A0A8D2G288</accession>
<dbReference type="AlphaFoldDB" id="A0A8D2G288"/>
<feature type="region of interest" description="Disordered" evidence="1">
    <location>
        <begin position="130"/>
        <end position="152"/>
    </location>
</feature>
<keyword evidence="4" id="KW-1185">Reference proteome</keyword>
<evidence type="ECO:0000313" key="4">
    <source>
        <dbReference type="Proteomes" id="UP000694411"/>
    </source>
</evidence>
<evidence type="ECO:0000313" key="3">
    <source>
        <dbReference type="Ensembl" id="ENSTGEP00000028887.1"/>
    </source>
</evidence>
<proteinExistence type="predicted"/>
<protein>
    <recommendedName>
        <fullName evidence="5">Mitochondrial mRNA-processing protein COX24 C-terminal domain-containing protein</fullName>
    </recommendedName>
</protein>
<sequence>MLPMLGLSMKQWMLLHLACMTTMTSLSTPWTSALSSGRWRTMISGMHRSLLLMCGLCSPTAISAVPQITRLWQWQESYRMVLSSVIPRCQMNHWNQGLYQSLLSCPLAWPNHFQSPPVRKAAVRAPLRKRMRKMRKKKRVKAQTQRKKGFNA</sequence>
<evidence type="ECO:0000256" key="2">
    <source>
        <dbReference type="SAM" id="SignalP"/>
    </source>
</evidence>
<keyword evidence="2" id="KW-0732">Signal</keyword>
<feature type="signal peptide" evidence="2">
    <location>
        <begin position="1"/>
        <end position="27"/>
    </location>
</feature>
<feature type="chain" id="PRO_5034283975" description="Mitochondrial mRNA-processing protein COX24 C-terminal domain-containing protein" evidence="2">
    <location>
        <begin position="28"/>
        <end position="152"/>
    </location>
</feature>
<dbReference type="Ensembl" id="ENSTGET00000034410.1">
    <property type="protein sequence ID" value="ENSTGEP00000028887.1"/>
    <property type="gene ID" value="ENSTGEG00000023245.1"/>
</dbReference>
<name>A0A8D2G288_THEGE</name>